<dbReference type="InterPro" id="IPR036365">
    <property type="entry name" value="PGBD-like_sf"/>
</dbReference>
<dbReference type="InterPro" id="IPR002477">
    <property type="entry name" value="Peptidoglycan-bd-like"/>
</dbReference>
<dbReference type="Pfam" id="PF01471">
    <property type="entry name" value="PG_binding_1"/>
    <property type="match status" value="1"/>
</dbReference>
<sequence>MYFGPSTQEALCYFQASVQLPETGFVDADTWRALIGEERFIWGPPPGAIGFDEEAAAAAAAARSGSESESESDPAPPPLTASAASAAAWSKTIVPMNDNVDTGEDDGPQWGDAERNEPNEDPTGRDDAERRVRESQARSISHWPPYDRVGVVNADP</sequence>
<evidence type="ECO:0000259" key="2">
    <source>
        <dbReference type="Pfam" id="PF01471"/>
    </source>
</evidence>
<evidence type="ECO:0000313" key="4">
    <source>
        <dbReference type="Proteomes" id="UP000001876"/>
    </source>
</evidence>
<dbReference type="InterPro" id="IPR036366">
    <property type="entry name" value="PGBDSf"/>
</dbReference>
<reference evidence="3 4" key="1">
    <citation type="journal article" date="2009" name="Science">
        <title>Green evolution and dynamic adaptations revealed by genomes of the marine picoeukaryotes Micromonas.</title>
        <authorList>
            <person name="Worden A.Z."/>
            <person name="Lee J.H."/>
            <person name="Mock T."/>
            <person name="Rouze P."/>
            <person name="Simmons M.P."/>
            <person name="Aerts A.L."/>
            <person name="Allen A.E."/>
            <person name="Cuvelier M.L."/>
            <person name="Derelle E."/>
            <person name="Everett M.V."/>
            <person name="Foulon E."/>
            <person name="Grimwood J."/>
            <person name="Gundlach H."/>
            <person name="Henrissat B."/>
            <person name="Napoli C."/>
            <person name="McDonald S.M."/>
            <person name="Parker M.S."/>
            <person name="Rombauts S."/>
            <person name="Salamov A."/>
            <person name="Von Dassow P."/>
            <person name="Badger J.H."/>
            <person name="Coutinho P.M."/>
            <person name="Demir E."/>
            <person name="Dubchak I."/>
            <person name="Gentemann C."/>
            <person name="Eikrem W."/>
            <person name="Gready J.E."/>
            <person name="John U."/>
            <person name="Lanier W."/>
            <person name="Lindquist E.A."/>
            <person name="Lucas S."/>
            <person name="Mayer K.F."/>
            <person name="Moreau H."/>
            <person name="Not F."/>
            <person name="Otillar R."/>
            <person name="Panaud O."/>
            <person name="Pangilinan J."/>
            <person name="Paulsen I."/>
            <person name="Piegu B."/>
            <person name="Poliakov A."/>
            <person name="Robbens S."/>
            <person name="Schmutz J."/>
            <person name="Toulza E."/>
            <person name="Wyss T."/>
            <person name="Zelensky A."/>
            <person name="Zhou K."/>
            <person name="Armbrust E.V."/>
            <person name="Bhattacharya D."/>
            <person name="Goodenough U.W."/>
            <person name="Van de Peer Y."/>
            <person name="Grigoriev I.V."/>
        </authorList>
    </citation>
    <scope>NUCLEOTIDE SEQUENCE [LARGE SCALE GENOMIC DNA]</scope>
    <source>
        <strain evidence="3 4">CCMP1545</strain>
    </source>
</reference>
<proteinExistence type="predicted"/>
<dbReference type="Gene3D" id="1.10.101.10">
    <property type="entry name" value="PGBD-like superfamily/PGBD"/>
    <property type="match status" value="1"/>
</dbReference>
<dbReference type="SUPFAM" id="SSF47090">
    <property type="entry name" value="PGBD-like"/>
    <property type="match status" value="1"/>
</dbReference>
<evidence type="ECO:0000256" key="1">
    <source>
        <dbReference type="SAM" id="MobiDB-lite"/>
    </source>
</evidence>
<dbReference type="OrthoDB" id="205639at2759"/>
<evidence type="ECO:0000313" key="3">
    <source>
        <dbReference type="EMBL" id="EEH51077.1"/>
    </source>
</evidence>
<dbReference type="AlphaFoldDB" id="C1NA75"/>
<accession>C1NA75</accession>
<name>C1NA75_MICPC</name>
<gene>
    <name evidence="3" type="ORF">MICPUCDRAFT_54790</name>
</gene>
<feature type="compositionally biased region" description="Basic and acidic residues" evidence="1">
    <location>
        <begin position="112"/>
        <end position="136"/>
    </location>
</feature>
<feature type="region of interest" description="Disordered" evidence="1">
    <location>
        <begin position="45"/>
        <end position="156"/>
    </location>
</feature>
<dbReference type="RefSeq" id="XP_003064743.1">
    <property type="nucleotide sequence ID" value="XM_003064697.1"/>
</dbReference>
<keyword evidence="4" id="KW-1185">Reference proteome</keyword>
<feature type="compositionally biased region" description="Low complexity" evidence="1">
    <location>
        <begin position="56"/>
        <end position="67"/>
    </location>
</feature>
<dbReference type="KEGG" id="mpp:MICPUCDRAFT_54790"/>
<dbReference type="GeneID" id="9690184"/>
<protein>
    <submittedName>
        <fullName evidence="3">Predicted protein</fullName>
    </submittedName>
</protein>
<organism evidence="4">
    <name type="scientific">Micromonas pusilla (strain CCMP1545)</name>
    <name type="common">Picoplanktonic green alga</name>
    <dbReference type="NCBI Taxonomy" id="564608"/>
    <lineage>
        <taxon>Eukaryota</taxon>
        <taxon>Viridiplantae</taxon>
        <taxon>Chlorophyta</taxon>
        <taxon>Mamiellophyceae</taxon>
        <taxon>Mamiellales</taxon>
        <taxon>Mamiellaceae</taxon>
        <taxon>Micromonas</taxon>
    </lineage>
</organism>
<feature type="domain" description="Peptidoglycan binding-like" evidence="2">
    <location>
        <begin position="2"/>
        <end position="34"/>
    </location>
</feature>
<feature type="compositionally biased region" description="Low complexity" evidence="1">
    <location>
        <begin position="80"/>
        <end position="90"/>
    </location>
</feature>
<dbReference type="EMBL" id="GG663752">
    <property type="protein sequence ID" value="EEH51077.1"/>
    <property type="molecule type" value="Genomic_DNA"/>
</dbReference>
<dbReference type="Proteomes" id="UP000001876">
    <property type="component" value="Unassembled WGS sequence"/>
</dbReference>